<sequence>MHTSNRWLTLLREPLLQFLMIGAVLFAADHFLTLQRDDPQQIFVDADRIAWLVEVFQQGQGRLPESEEIDNLIIKWSQNEIFYREAKAMGLDQGDEMMRSRLILKMRNILFNRVVKETPGDDELLKWFELNREKYDVPPRYTFEQFPLTEIQSEAEARRFAVDLADKPVPEHFASNKRSYPRRPASNIQSLFGDTGRDVLVAAPIGRWLAVESTKGWHLARVTEQHPSIPAEFDAVKIRVSKEFQEVAADLQLMEMSTEIAEKYQLHRDFDEAELEKILADARDFVPAQTTADSRTLKARAGASKEQLN</sequence>
<reference evidence="3 4" key="1">
    <citation type="submission" date="2016-03" db="EMBL/GenBank/DDBJ databases">
        <title>Chemosynthetic sulphur-oxidizing symbionts of marine invertebrate animals are capable of nitrogen fixation.</title>
        <authorList>
            <person name="Petersen J.M."/>
            <person name="Kemper A."/>
            <person name="Gruber-Vodicka H."/>
            <person name="Cardini U."/>
            <person name="Geest Mvander."/>
            <person name="Kleiner M."/>
            <person name="Bulgheresi S."/>
            <person name="Fussmann M."/>
            <person name="Herbold C."/>
            <person name="Seah B.K.B."/>
            <person name="Antony C.Paul."/>
            <person name="Liu D."/>
            <person name="Belitz A."/>
            <person name="Weber M."/>
        </authorList>
    </citation>
    <scope>NUCLEOTIDE SEQUENCE [LARGE SCALE GENOMIC DNA]</scope>
    <source>
        <strain evidence="3">G_D</strain>
    </source>
</reference>
<dbReference type="InterPro" id="IPR000297">
    <property type="entry name" value="PPIase_PpiC"/>
</dbReference>
<dbReference type="AlphaFoldDB" id="A0A1E2UT88"/>
<feature type="region of interest" description="Disordered" evidence="1">
    <location>
        <begin position="290"/>
        <end position="309"/>
    </location>
</feature>
<dbReference type="OrthoDB" id="196786at2"/>
<gene>
    <name evidence="3" type="ORF">A3196_15085</name>
</gene>
<dbReference type="RefSeq" id="WP_069005942.1">
    <property type="nucleotide sequence ID" value="NZ_LVJW01000003.1"/>
</dbReference>
<evidence type="ECO:0000313" key="3">
    <source>
        <dbReference type="EMBL" id="ODB97969.1"/>
    </source>
</evidence>
<dbReference type="STRING" id="1818881.A3196_15085"/>
<dbReference type="Proteomes" id="UP000094849">
    <property type="component" value="Unassembled WGS sequence"/>
</dbReference>
<comment type="caution">
    <text evidence="3">The sequence shown here is derived from an EMBL/GenBank/DDBJ whole genome shotgun (WGS) entry which is preliminary data.</text>
</comment>
<dbReference type="Pfam" id="PF13145">
    <property type="entry name" value="Rotamase_2"/>
    <property type="match status" value="1"/>
</dbReference>
<evidence type="ECO:0000259" key="2">
    <source>
        <dbReference type="Pfam" id="PF13145"/>
    </source>
</evidence>
<dbReference type="GO" id="GO:0003755">
    <property type="term" value="F:peptidyl-prolyl cis-trans isomerase activity"/>
    <property type="evidence" value="ECO:0007669"/>
    <property type="project" value="InterPro"/>
</dbReference>
<keyword evidence="4" id="KW-1185">Reference proteome</keyword>
<accession>A0A1E2UT88</accession>
<evidence type="ECO:0000256" key="1">
    <source>
        <dbReference type="SAM" id="MobiDB-lite"/>
    </source>
</evidence>
<organism evidence="3 4">
    <name type="scientific">Candidatus Thiodiazotropha endoloripes</name>
    <dbReference type="NCBI Taxonomy" id="1818881"/>
    <lineage>
        <taxon>Bacteria</taxon>
        <taxon>Pseudomonadati</taxon>
        <taxon>Pseudomonadota</taxon>
        <taxon>Gammaproteobacteria</taxon>
        <taxon>Chromatiales</taxon>
        <taxon>Sedimenticolaceae</taxon>
        <taxon>Candidatus Thiodiazotropha</taxon>
    </lineage>
</organism>
<feature type="domain" description="PpiC" evidence="2">
    <location>
        <begin position="120"/>
        <end position="237"/>
    </location>
</feature>
<dbReference type="EMBL" id="LVJZ01000003">
    <property type="protein sequence ID" value="ODB97969.1"/>
    <property type="molecule type" value="Genomic_DNA"/>
</dbReference>
<evidence type="ECO:0000313" key="4">
    <source>
        <dbReference type="Proteomes" id="UP000094849"/>
    </source>
</evidence>
<name>A0A1E2UT88_9GAMM</name>
<protein>
    <recommendedName>
        <fullName evidence="2">PpiC domain-containing protein</fullName>
    </recommendedName>
</protein>
<proteinExistence type="predicted"/>